<comment type="caution">
    <text evidence="6">The sequence shown here is derived from an EMBL/GenBank/DDBJ whole genome shotgun (WGS) entry which is preliminary data.</text>
</comment>
<evidence type="ECO:0000256" key="2">
    <source>
        <dbReference type="ARBA" id="ARBA00022448"/>
    </source>
</evidence>
<dbReference type="PANTHER" id="PTHR43335:SF4">
    <property type="entry name" value="ABC TRANSPORTER, ATP-BINDING PROTEIN"/>
    <property type="match status" value="1"/>
</dbReference>
<gene>
    <name evidence="6" type="ORF">GCM10009554_43790</name>
</gene>
<dbReference type="PANTHER" id="PTHR43335">
    <property type="entry name" value="ABC TRANSPORTER, ATP-BINDING PROTEIN"/>
    <property type="match status" value="1"/>
</dbReference>
<dbReference type="InterPro" id="IPR027417">
    <property type="entry name" value="P-loop_NTPase"/>
</dbReference>
<name>A0ABP4BBW8_9ACTN</name>
<dbReference type="GO" id="GO:0005524">
    <property type="term" value="F:ATP binding"/>
    <property type="evidence" value="ECO:0007669"/>
    <property type="project" value="UniProtKB-KW"/>
</dbReference>
<keyword evidence="3" id="KW-0547">Nucleotide-binding</keyword>
<dbReference type="Pfam" id="PF00005">
    <property type="entry name" value="ABC_tran"/>
    <property type="match status" value="1"/>
</dbReference>
<reference evidence="7" key="1">
    <citation type="journal article" date="2019" name="Int. J. Syst. Evol. Microbiol.">
        <title>The Global Catalogue of Microorganisms (GCM) 10K type strain sequencing project: providing services to taxonomists for standard genome sequencing and annotation.</title>
        <authorList>
            <consortium name="The Broad Institute Genomics Platform"/>
            <consortium name="The Broad Institute Genome Sequencing Center for Infectious Disease"/>
            <person name="Wu L."/>
            <person name="Ma J."/>
        </authorList>
    </citation>
    <scope>NUCLEOTIDE SEQUENCE [LARGE SCALE GENOMIC DNA]</scope>
    <source>
        <strain evidence="7">JCM 10977</strain>
    </source>
</reference>
<dbReference type="SMART" id="SM00382">
    <property type="entry name" value="AAA"/>
    <property type="match status" value="1"/>
</dbReference>
<organism evidence="6 7">
    <name type="scientific">Kribbella koreensis</name>
    <dbReference type="NCBI Taxonomy" id="57909"/>
    <lineage>
        <taxon>Bacteria</taxon>
        <taxon>Bacillati</taxon>
        <taxon>Actinomycetota</taxon>
        <taxon>Actinomycetes</taxon>
        <taxon>Propionibacteriales</taxon>
        <taxon>Kribbellaceae</taxon>
        <taxon>Kribbella</taxon>
    </lineage>
</organism>
<evidence type="ECO:0000256" key="4">
    <source>
        <dbReference type="ARBA" id="ARBA00022840"/>
    </source>
</evidence>
<feature type="domain" description="ABC transporter" evidence="5">
    <location>
        <begin position="4"/>
        <end position="234"/>
    </location>
</feature>
<dbReference type="Gene3D" id="3.40.50.300">
    <property type="entry name" value="P-loop containing nucleotide triphosphate hydrolases"/>
    <property type="match status" value="1"/>
</dbReference>
<evidence type="ECO:0000256" key="1">
    <source>
        <dbReference type="ARBA" id="ARBA00005417"/>
    </source>
</evidence>
<keyword evidence="7" id="KW-1185">Reference proteome</keyword>
<proteinExistence type="inferred from homology"/>
<dbReference type="InterPro" id="IPR003439">
    <property type="entry name" value="ABC_transporter-like_ATP-bd"/>
</dbReference>
<evidence type="ECO:0000313" key="6">
    <source>
        <dbReference type="EMBL" id="GAA0947169.1"/>
    </source>
</evidence>
<protein>
    <submittedName>
        <fullName evidence="6">ABC transporter ATP-binding protein</fullName>
    </submittedName>
</protein>
<dbReference type="InterPro" id="IPR003593">
    <property type="entry name" value="AAA+_ATPase"/>
</dbReference>
<keyword evidence="2" id="KW-0813">Transport</keyword>
<keyword evidence="4 6" id="KW-0067">ATP-binding</keyword>
<sequence>MSSLEVVGLSKRFGVRTAVDELTFTAHQGDIIGLLGPNGGGKTTTIRLLTTILRPSAGAFSVTGIPGDQHSAIRQRIGVLPESAGYPVRQTGREYLRYSARLFGLSRAEATRVTDRLLADVGLSDRAGARISTYSRGMRQRLGIARALVNDPAVVFLDEPTLGLDPAGQREVLVTVRDIAQRRGATVVLSTHTLTEVEQVCTSLLILRRGKLLAAGTVSDVIATVGAQRSGRLRVAPGLIPRAQAALARVSGLEFTGDTDHPGELKLDATSSAQEPWDNALRALLDARIAVLAFDTDATRLSDAFLSLTEEDQP</sequence>
<dbReference type="RefSeq" id="WP_343972994.1">
    <property type="nucleotide sequence ID" value="NZ_BAAAHK010000009.1"/>
</dbReference>
<evidence type="ECO:0000259" key="5">
    <source>
        <dbReference type="PROSITE" id="PS50893"/>
    </source>
</evidence>
<dbReference type="Proteomes" id="UP001500542">
    <property type="component" value="Unassembled WGS sequence"/>
</dbReference>
<evidence type="ECO:0000256" key="3">
    <source>
        <dbReference type="ARBA" id="ARBA00022741"/>
    </source>
</evidence>
<dbReference type="SUPFAM" id="SSF52540">
    <property type="entry name" value="P-loop containing nucleoside triphosphate hydrolases"/>
    <property type="match status" value="1"/>
</dbReference>
<comment type="similarity">
    <text evidence="1">Belongs to the ABC transporter superfamily.</text>
</comment>
<accession>A0ABP4BBW8</accession>
<dbReference type="PROSITE" id="PS50893">
    <property type="entry name" value="ABC_TRANSPORTER_2"/>
    <property type="match status" value="1"/>
</dbReference>
<evidence type="ECO:0000313" key="7">
    <source>
        <dbReference type="Proteomes" id="UP001500542"/>
    </source>
</evidence>
<dbReference type="EMBL" id="BAAAHK010000009">
    <property type="protein sequence ID" value="GAA0947169.1"/>
    <property type="molecule type" value="Genomic_DNA"/>
</dbReference>